<name>A0A9P7BA69_RHOMI</name>
<dbReference type="AlphaFoldDB" id="A0A9P7BA69"/>
<keyword evidence="6 9" id="KW-1133">Transmembrane helix</keyword>
<feature type="transmembrane region" description="Helical" evidence="9">
    <location>
        <begin position="271"/>
        <end position="293"/>
    </location>
</feature>
<proteinExistence type="predicted"/>
<keyword evidence="5" id="KW-0256">Endoplasmic reticulum</keyword>
<feature type="region of interest" description="Disordered" evidence="8">
    <location>
        <begin position="131"/>
        <end position="151"/>
    </location>
</feature>
<feature type="compositionally biased region" description="Basic and acidic residues" evidence="8">
    <location>
        <begin position="344"/>
        <end position="353"/>
    </location>
</feature>
<dbReference type="InterPro" id="IPR009580">
    <property type="entry name" value="GPI_biosynthesis_protein_Pig-F"/>
</dbReference>
<comment type="caution">
    <text evidence="10">The sequence shown here is derived from an EMBL/GenBank/DDBJ whole genome shotgun (WGS) entry which is preliminary data.</text>
</comment>
<dbReference type="OrthoDB" id="17366at2759"/>
<evidence type="ECO:0000256" key="9">
    <source>
        <dbReference type="SAM" id="Phobius"/>
    </source>
</evidence>
<protein>
    <recommendedName>
        <fullName evidence="12">GPI biosynthesis protein Pig-F</fullName>
    </recommendedName>
</protein>
<feature type="transmembrane region" description="Helical" evidence="9">
    <location>
        <begin position="199"/>
        <end position="222"/>
    </location>
</feature>
<accession>A0A9P7BA69</accession>
<evidence type="ECO:0000256" key="5">
    <source>
        <dbReference type="ARBA" id="ARBA00022824"/>
    </source>
</evidence>
<feature type="transmembrane region" description="Helical" evidence="9">
    <location>
        <begin position="61"/>
        <end position="79"/>
    </location>
</feature>
<reference evidence="10 11" key="1">
    <citation type="submission" date="2020-11" db="EMBL/GenBank/DDBJ databases">
        <title>Kefir isolates.</title>
        <authorList>
            <person name="Marcisauskas S."/>
            <person name="Kim Y."/>
            <person name="Blasche S."/>
        </authorList>
    </citation>
    <scope>NUCLEOTIDE SEQUENCE [LARGE SCALE GENOMIC DNA]</scope>
    <source>
        <strain evidence="10 11">KR</strain>
    </source>
</reference>
<feature type="compositionally biased region" description="Low complexity" evidence="8">
    <location>
        <begin position="23"/>
        <end position="42"/>
    </location>
</feature>
<feature type="transmembrane region" description="Helical" evidence="9">
    <location>
        <begin position="313"/>
        <end position="333"/>
    </location>
</feature>
<feature type="region of interest" description="Disordered" evidence="8">
    <location>
        <begin position="344"/>
        <end position="365"/>
    </location>
</feature>
<evidence type="ECO:0000256" key="3">
    <source>
        <dbReference type="ARBA" id="ARBA00022502"/>
    </source>
</evidence>
<evidence type="ECO:0000256" key="4">
    <source>
        <dbReference type="ARBA" id="ARBA00022692"/>
    </source>
</evidence>
<keyword evidence="4 9" id="KW-0812">Transmembrane</keyword>
<organism evidence="10 11">
    <name type="scientific">Rhodotorula mucilaginosa</name>
    <name type="common">Yeast</name>
    <name type="synonym">Rhodotorula rubra</name>
    <dbReference type="NCBI Taxonomy" id="5537"/>
    <lineage>
        <taxon>Eukaryota</taxon>
        <taxon>Fungi</taxon>
        <taxon>Dikarya</taxon>
        <taxon>Basidiomycota</taxon>
        <taxon>Pucciniomycotina</taxon>
        <taxon>Microbotryomycetes</taxon>
        <taxon>Sporidiobolales</taxon>
        <taxon>Sporidiobolaceae</taxon>
        <taxon>Rhodotorula</taxon>
    </lineage>
</organism>
<feature type="region of interest" description="Disordered" evidence="8">
    <location>
        <begin position="1"/>
        <end position="49"/>
    </location>
</feature>
<dbReference type="GO" id="GO:0006506">
    <property type="term" value="P:GPI anchor biosynthetic process"/>
    <property type="evidence" value="ECO:0007669"/>
    <property type="project" value="UniProtKB-KW"/>
</dbReference>
<dbReference type="Pfam" id="PF06699">
    <property type="entry name" value="PIG-F"/>
    <property type="match status" value="1"/>
</dbReference>
<evidence type="ECO:0000313" key="10">
    <source>
        <dbReference type="EMBL" id="KAG0667495.1"/>
    </source>
</evidence>
<keyword evidence="3" id="KW-0337">GPI-anchor biosynthesis</keyword>
<evidence type="ECO:0000256" key="8">
    <source>
        <dbReference type="SAM" id="MobiDB-lite"/>
    </source>
</evidence>
<keyword evidence="7 9" id="KW-0472">Membrane</keyword>
<dbReference type="Proteomes" id="UP000777482">
    <property type="component" value="Unassembled WGS sequence"/>
</dbReference>
<comment type="pathway">
    <text evidence="2">Glycolipid biosynthesis; glycosylphosphatidylinositol-anchor biosynthesis.</text>
</comment>
<dbReference type="EMBL" id="PUHQ01000001">
    <property type="protein sequence ID" value="KAG0667495.1"/>
    <property type="molecule type" value="Genomic_DNA"/>
</dbReference>
<evidence type="ECO:0000256" key="2">
    <source>
        <dbReference type="ARBA" id="ARBA00004687"/>
    </source>
</evidence>
<evidence type="ECO:0000256" key="1">
    <source>
        <dbReference type="ARBA" id="ARBA00004477"/>
    </source>
</evidence>
<evidence type="ECO:0000256" key="6">
    <source>
        <dbReference type="ARBA" id="ARBA00022989"/>
    </source>
</evidence>
<feature type="transmembrane region" description="Helical" evidence="9">
    <location>
        <begin position="228"/>
        <end position="250"/>
    </location>
</feature>
<dbReference type="GO" id="GO:0005789">
    <property type="term" value="C:endoplasmic reticulum membrane"/>
    <property type="evidence" value="ECO:0007669"/>
    <property type="project" value="UniProtKB-SubCell"/>
</dbReference>
<feature type="transmembrane region" description="Helical" evidence="9">
    <location>
        <begin position="104"/>
        <end position="122"/>
    </location>
</feature>
<evidence type="ECO:0000256" key="7">
    <source>
        <dbReference type="ARBA" id="ARBA00023136"/>
    </source>
</evidence>
<evidence type="ECO:0000313" key="11">
    <source>
        <dbReference type="Proteomes" id="UP000777482"/>
    </source>
</evidence>
<evidence type="ECO:0008006" key="12">
    <source>
        <dbReference type="Google" id="ProtNLM"/>
    </source>
</evidence>
<comment type="subcellular location">
    <subcellularLocation>
        <location evidence="1">Endoplasmic reticulum membrane</location>
        <topology evidence="1">Multi-pass membrane protein</topology>
    </subcellularLocation>
</comment>
<feature type="compositionally biased region" description="Basic residues" evidence="8">
    <location>
        <begin position="354"/>
        <end position="364"/>
    </location>
</feature>
<keyword evidence="11" id="KW-1185">Reference proteome</keyword>
<gene>
    <name evidence="10" type="ORF">C6P46_000026</name>
</gene>
<sequence>MAKRVAAADQTTAPVEPATTIDPVAETPAAPPSSSSSATTTKSSDDPLDVEHYIPRLPLQLAAIAFALAAPVAAAAATGSRTSTAVPRPAEVLAAWIDSPRETLAFQSALVAVVQVWFGYWARTCRGAGRGRKTKTAREQVQRSRSAARRTAPKGFGAIMNHIWHNDVRRIGTESILRGGEGANRNFGGVDYSFVPETILVTLLATAAFHGSAVLLGAPLIADATVTLLLSLLLALLAVTPLAIAVPPFQSTADGYTWLRLLSTLSPANDLEFALFAPAVGAVIGCWAGAVPIPLDWDRPWQKYPTTCIVGAIAGHAAGSIVSLAIVSYRAAVRAASRALRERKSLAAEEGGQKKKKAPAKGRAKTAAVAAAASKIKNK</sequence>